<reference evidence="5" key="1">
    <citation type="submission" date="2025-08" db="UniProtKB">
        <authorList>
            <consortium name="RefSeq"/>
        </authorList>
    </citation>
    <scope>IDENTIFICATION</scope>
</reference>
<protein>
    <submittedName>
        <fullName evidence="5">Uncharacterized protein LOC120255388</fullName>
    </submittedName>
</protein>
<accession>A0AB40AWD5</accession>
<evidence type="ECO:0000256" key="1">
    <source>
        <dbReference type="PROSITE-ProRule" id="PRU00047"/>
    </source>
</evidence>
<gene>
    <name evidence="5" type="primary">LOC120255388</name>
</gene>
<dbReference type="GO" id="GO:0008270">
    <property type="term" value="F:zinc ion binding"/>
    <property type="evidence" value="ECO:0007669"/>
    <property type="project" value="UniProtKB-KW"/>
</dbReference>
<keyword evidence="1" id="KW-0862">Zinc</keyword>
<dbReference type="GO" id="GO:0003676">
    <property type="term" value="F:nucleic acid binding"/>
    <property type="evidence" value="ECO:0007669"/>
    <property type="project" value="InterPro"/>
</dbReference>
<dbReference type="PANTHER" id="PTHR31286:SF180">
    <property type="entry name" value="OS10G0362600 PROTEIN"/>
    <property type="match status" value="1"/>
</dbReference>
<dbReference type="InterPro" id="IPR001878">
    <property type="entry name" value="Znf_CCHC"/>
</dbReference>
<dbReference type="RefSeq" id="XP_039119157.1">
    <property type="nucleotide sequence ID" value="XM_039263223.1"/>
</dbReference>
<dbReference type="PANTHER" id="PTHR31286">
    <property type="entry name" value="GLYCINE-RICH CELL WALL STRUCTURAL PROTEIN 1.8-LIKE"/>
    <property type="match status" value="1"/>
</dbReference>
<organism evidence="4 5">
    <name type="scientific">Dioscorea cayennensis subsp. rotundata</name>
    <name type="common">White Guinea yam</name>
    <name type="synonym">Dioscorea rotundata</name>
    <dbReference type="NCBI Taxonomy" id="55577"/>
    <lineage>
        <taxon>Eukaryota</taxon>
        <taxon>Viridiplantae</taxon>
        <taxon>Streptophyta</taxon>
        <taxon>Embryophyta</taxon>
        <taxon>Tracheophyta</taxon>
        <taxon>Spermatophyta</taxon>
        <taxon>Magnoliopsida</taxon>
        <taxon>Liliopsida</taxon>
        <taxon>Dioscoreales</taxon>
        <taxon>Dioscoreaceae</taxon>
        <taxon>Dioscorea</taxon>
    </lineage>
</organism>
<dbReference type="Pfam" id="PF14392">
    <property type="entry name" value="zf-CCHC_4"/>
    <property type="match status" value="1"/>
</dbReference>
<dbReference type="AlphaFoldDB" id="A0AB40AWD5"/>
<dbReference type="Pfam" id="PF14111">
    <property type="entry name" value="DUF4283"/>
    <property type="match status" value="1"/>
</dbReference>
<name>A0AB40AWD5_DIOCR</name>
<dbReference type="Proteomes" id="UP001515500">
    <property type="component" value="Unplaced"/>
</dbReference>
<evidence type="ECO:0000313" key="5">
    <source>
        <dbReference type="RefSeq" id="XP_039119157.1"/>
    </source>
</evidence>
<dbReference type="InterPro" id="IPR040256">
    <property type="entry name" value="At4g02000-like"/>
</dbReference>
<keyword evidence="1" id="KW-0863">Zinc-finger</keyword>
<evidence type="ECO:0000313" key="4">
    <source>
        <dbReference type="Proteomes" id="UP001515500"/>
    </source>
</evidence>
<feature type="domain" description="CCHC-type" evidence="3">
    <location>
        <begin position="236"/>
        <end position="250"/>
    </location>
</feature>
<evidence type="ECO:0000256" key="2">
    <source>
        <dbReference type="SAM" id="MobiDB-lite"/>
    </source>
</evidence>
<dbReference type="GeneID" id="120255388"/>
<dbReference type="InterPro" id="IPR025558">
    <property type="entry name" value="DUF4283"/>
</dbReference>
<keyword evidence="1" id="KW-0479">Metal-binding</keyword>
<sequence length="314" mass="34582">MASRVPPAGHSLQPPSRSWAQITSQATCTIAGSPLHNLEILGRIKASSSQFVRVDDEALGRARMKFQNSLYGKFFGKPPSFDEVKLILMAKWVDIGEVCISDLPNGFLLIRYGSHSVMQKLLHDGPWSINGIILQLSPWKPFFEPAFAKLNKAAIWVQLHNLPLEFWDGETLESLTTHLGPLLKVDELIISLSRSKFARLCIEIDISKSLCRGFWVGDSDHRVFVLVLYERLPTFCYSCGMIGHGYSSCPGVTVVGTGGNQPPLRSQRRPEVGSSSGTDIAARTMDLDDIGHDPPKSCIAVDPLSFSLESDFGP</sequence>
<dbReference type="PROSITE" id="PS50158">
    <property type="entry name" value="ZF_CCHC"/>
    <property type="match status" value="1"/>
</dbReference>
<evidence type="ECO:0000259" key="3">
    <source>
        <dbReference type="PROSITE" id="PS50158"/>
    </source>
</evidence>
<proteinExistence type="predicted"/>
<keyword evidence="4" id="KW-1185">Reference proteome</keyword>
<feature type="region of interest" description="Disordered" evidence="2">
    <location>
        <begin position="259"/>
        <end position="278"/>
    </location>
</feature>
<dbReference type="InterPro" id="IPR025836">
    <property type="entry name" value="Zn_knuckle_CX2CX4HX4C"/>
</dbReference>